<evidence type="ECO:0000313" key="2">
    <source>
        <dbReference type="EMBL" id="KAG0520009.1"/>
    </source>
</evidence>
<gene>
    <name evidence="2" type="ORF">BDA96_08G036100</name>
</gene>
<reference evidence="2" key="1">
    <citation type="journal article" date="2019" name="BMC Genomics">
        <title>A new reference genome for Sorghum bicolor reveals high levels of sequence similarity between sweet and grain genotypes: implications for the genetics of sugar metabolism.</title>
        <authorList>
            <person name="Cooper E.A."/>
            <person name="Brenton Z.W."/>
            <person name="Flinn B.S."/>
            <person name="Jenkins J."/>
            <person name="Shu S."/>
            <person name="Flowers D."/>
            <person name="Luo F."/>
            <person name="Wang Y."/>
            <person name="Xia P."/>
            <person name="Barry K."/>
            <person name="Daum C."/>
            <person name="Lipzen A."/>
            <person name="Yoshinaga Y."/>
            <person name="Schmutz J."/>
            <person name="Saski C."/>
            <person name="Vermerris W."/>
            <person name="Kresovich S."/>
        </authorList>
    </citation>
    <scope>NUCLEOTIDE SEQUENCE</scope>
</reference>
<name>A0A921QDF0_SORBI</name>
<dbReference type="EMBL" id="CM027687">
    <property type="protein sequence ID" value="KAG0520009.1"/>
    <property type="molecule type" value="Genomic_DNA"/>
</dbReference>
<comment type="caution">
    <text evidence="2">The sequence shown here is derived from an EMBL/GenBank/DDBJ whole genome shotgun (WGS) entry which is preliminary data.</text>
</comment>
<reference evidence="2" key="2">
    <citation type="submission" date="2020-10" db="EMBL/GenBank/DDBJ databases">
        <authorList>
            <person name="Cooper E.A."/>
            <person name="Brenton Z.W."/>
            <person name="Flinn B.S."/>
            <person name="Jenkins J."/>
            <person name="Shu S."/>
            <person name="Flowers D."/>
            <person name="Luo F."/>
            <person name="Wang Y."/>
            <person name="Xia P."/>
            <person name="Barry K."/>
            <person name="Daum C."/>
            <person name="Lipzen A."/>
            <person name="Yoshinaga Y."/>
            <person name="Schmutz J."/>
            <person name="Saski C."/>
            <person name="Vermerris W."/>
            <person name="Kresovich S."/>
        </authorList>
    </citation>
    <scope>NUCLEOTIDE SEQUENCE</scope>
</reference>
<proteinExistence type="predicted"/>
<feature type="region of interest" description="Disordered" evidence="1">
    <location>
        <begin position="1"/>
        <end position="22"/>
    </location>
</feature>
<accession>A0A921QDF0</accession>
<sequence>MSWRACGSNMRRGGGRSRSSDDLVCRPLGCVRGSVLPLPCFPRRRQAGKGSAPRAEG</sequence>
<evidence type="ECO:0000313" key="3">
    <source>
        <dbReference type="Proteomes" id="UP000807115"/>
    </source>
</evidence>
<organism evidence="2 3">
    <name type="scientific">Sorghum bicolor</name>
    <name type="common">Sorghum</name>
    <name type="synonym">Sorghum vulgare</name>
    <dbReference type="NCBI Taxonomy" id="4558"/>
    <lineage>
        <taxon>Eukaryota</taxon>
        <taxon>Viridiplantae</taxon>
        <taxon>Streptophyta</taxon>
        <taxon>Embryophyta</taxon>
        <taxon>Tracheophyta</taxon>
        <taxon>Spermatophyta</taxon>
        <taxon>Magnoliopsida</taxon>
        <taxon>Liliopsida</taxon>
        <taxon>Poales</taxon>
        <taxon>Poaceae</taxon>
        <taxon>PACMAD clade</taxon>
        <taxon>Panicoideae</taxon>
        <taxon>Andropogonodae</taxon>
        <taxon>Andropogoneae</taxon>
        <taxon>Sorghinae</taxon>
        <taxon>Sorghum</taxon>
    </lineage>
</organism>
<dbReference type="Proteomes" id="UP000807115">
    <property type="component" value="Chromosome 8"/>
</dbReference>
<protein>
    <submittedName>
        <fullName evidence="2">Uncharacterized protein</fullName>
    </submittedName>
</protein>
<evidence type="ECO:0000256" key="1">
    <source>
        <dbReference type="SAM" id="MobiDB-lite"/>
    </source>
</evidence>
<dbReference type="AlphaFoldDB" id="A0A921QDF0"/>